<reference evidence="8 9" key="1">
    <citation type="submission" date="2018-07" db="EMBL/GenBank/DDBJ databases">
        <title>Section-level genome sequencing of Aspergillus section Nigri to investigate inter- and intra-species variation.</title>
        <authorList>
            <consortium name="DOE Joint Genome Institute"/>
            <person name="Vesth T.C."/>
            <person name="Nybo J.L."/>
            <person name="Theobald S."/>
            <person name="Frisvad J.C."/>
            <person name="Larsen T.O."/>
            <person name="Nielsen K.F."/>
            <person name="Hoof J.B."/>
            <person name="Brandl J."/>
            <person name="Salamov A."/>
            <person name="Riley R."/>
            <person name="Gladden J.M."/>
            <person name="Phatale P."/>
            <person name="Nielsen M.T."/>
            <person name="Lyhne E.K."/>
            <person name="Kogle M.E."/>
            <person name="Strasser K."/>
            <person name="McDonnell E."/>
            <person name="Barry K."/>
            <person name="Clum A."/>
            <person name="Chen C."/>
            <person name="Nolan M."/>
            <person name="Sandor L."/>
            <person name="Kuo A."/>
            <person name="Lipzen A."/>
            <person name="Hainaut M."/>
            <person name="Drula E."/>
            <person name="Tsang A."/>
            <person name="Magnuson J.K."/>
            <person name="Henrissat B."/>
            <person name="Wiebenga A."/>
            <person name="Simmons B.A."/>
            <person name="Makela M.R."/>
            <person name="De vries R.P."/>
            <person name="Grigoriev I.V."/>
            <person name="Mortensen U.H."/>
            <person name="Baker S.E."/>
            <person name="Andersen M.R."/>
        </authorList>
    </citation>
    <scope>NUCLEOTIDE SEQUENCE [LARGE SCALE GENOMIC DNA]</scope>
    <source>
        <strain evidence="8 9">ATCC 13157</strain>
    </source>
</reference>
<dbReference type="GO" id="GO:0003677">
    <property type="term" value="F:DNA binding"/>
    <property type="evidence" value="ECO:0007669"/>
    <property type="project" value="UniProtKB-KW"/>
</dbReference>
<keyword evidence="2" id="KW-0862">Zinc</keyword>
<keyword evidence="9" id="KW-1185">Reference proteome</keyword>
<accession>A0A370PQ10</accession>
<evidence type="ECO:0000256" key="5">
    <source>
        <dbReference type="ARBA" id="ARBA00023163"/>
    </source>
</evidence>
<dbReference type="Proteomes" id="UP000254937">
    <property type="component" value="Unassembled WGS sequence"/>
</dbReference>
<sequence>MGIRCTRASSLDTTRLKLCEISVYDNQEVLYDDPIVSDRTRLIEWQSVDQQSFTIILLIQRIYDPNYNRLAGKLIALHPYGLTQGPNLASAECVRRHYAPRSRTGCRTCRTRRVKCDEAPGACKNCTSTGRTCDGYDLTRLPNVAGYLLNASPPKFQLRISLPGMSSDERRCFTYFQTHTVPRMVGFYDSELWQRLALQMSQAETAVCHAVVALGALHQDSEARGTTLQKVDLDRNDHHRFALEQYSRAITALQKRLPSNDPQVRLAVLMCCVAFIFFEYLQGNRGKAFTHLQNGLHVLANRKGDEARTLVLSKVLQPVQESTAERAFLRAFAQLDAQSAHFRVSGSVTTLGAQNGYLTTDILNQEFDFQSLEDVKDKLNPLGSVVFRFRTTCRPLLRNPMVDVLQLSVQHHRIRTQLMKHISAFETFSAQFHPSKMTAKEARSMDMIRLHHIVLMVDLETMLSLSELVYDSYLPQFRTFVNFCERIINSMRAEYGTNLTKIVTDMGVIAPLSWTSLRCRDLPTRQRALSLLDSWPHCEGPYDSRFFATLARQVVAIESEGEIAGFIPEHARVRDTSLEMLGDGLHAVLLYTLSDPNKMNLEMHRRPFRFR</sequence>
<dbReference type="Pfam" id="PF00172">
    <property type="entry name" value="Zn_clus"/>
    <property type="match status" value="1"/>
</dbReference>
<dbReference type="EMBL" id="KZ851849">
    <property type="protein sequence ID" value="RDK44285.1"/>
    <property type="molecule type" value="Genomic_DNA"/>
</dbReference>
<dbReference type="InterPro" id="IPR001138">
    <property type="entry name" value="Zn2Cys6_DnaBD"/>
</dbReference>
<dbReference type="PROSITE" id="PS00463">
    <property type="entry name" value="ZN2_CY6_FUNGAL_1"/>
    <property type="match status" value="1"/>
</dbReference>
<dbReference type="SMART" id="SM00066">
    <property type="entry name" value="GAL4"/>
    <property type="match status" value="1"/>
</dbReference>
<protein>
    <recommendedName>
        <fullName evidence="7">Zn(2)-C6 fungal-type domain-containing protein</fullName>
    </recommendedName>
</protein>
<gene>
    <name evidence="8" type="ORF">M752DRAFT_231175</name>
</gene>
<keyword evidence="4" id="KW-0238">DNA-binding</keyword>
<evidence type="ECO:0000259" key="7">
    <source>
        <dbReference type="PROSITE" id="PS50048"/>
    </source>
</evidence>
<dbReference type="CDD" id="cd00067">
    <property type="entry name" value="GAL4"/>
    <property type="match status" value="1"/>
</dbReference>
<dbReference type="Pfam" id="PF11951">
    <property type="entry name" value="Fungal_trans_2"/>
    <property type="match status" value="1"/>
</dbReference>
<proteinExistence type="predicted"/>
<dbReference type="GO" id="GO:0000981">
    <property type="term" value="F:DNA-binding transcription factor activity, RNA polymerase II-specific"/>
    <property type="evidence" value="ECO:0007669"/>
    <property type="project" value="InterPro"/>
</dbReference>
<organism evidence="8 9">
    <name type="scientific">Aspergillus phoenicis ATCC 13157</name>
    <dbReference type="NCBI Taxonomy" id="1353007"/>
    <lineage>
        <taxon>Eukaryota</taxon>
        <taxon>Fungi</taxon>
        <taxon>Dikarya</taxon>
        <taxon>Ascomycota</taxon>
        <taxon>Pezizomycotina</taxon>
        <taxon>Eurotiomycetes</taxon>
        <taxon>Eurotiomycetidae</taxon>
        <taxon>Eurotiales</taxon>
        <taxon>Aspergillaceae</taxon>
        <taxon>Aspergillus</taxon>
    </lineage>
</organism>
<dbReference type="InterPro" id="IPR021858">
    <property type="entry name" value="Fun_TF"/>
</dbReference>
<dbReference type="SUPFAM" id="SSF57701">
    <property type="entry name" value="Zn2/Cys6 DNA-binding domain"/>
    <property type="match status" value="1"/>
</dbReference>
<dbReference type="InterPro" id="IPR052360">
    <property type="entry name" value="Transcr_Regulatory_Proteins"/>
</dbReference>
<keyword evidence="3" id="KW-0805">Transcription regulation</keyword>
<dbReference type="Gene3D" id="4.10.240.10">
    <property type="entry name" value="Zn(2)-C6 fungal-type DNA-binding domain"/>
    <property type="match status" value="1"/>
</dbReference>
<dbReference type="PANTHER" id="PTHR36206:SF16">
    <property type="entry name" value="TRANSCRIPTION FACTOR DOMAIN-CONTAINING PROTEIN-RELATED"/>
    <property type="match status" value="1"/>
</dbReference>
<feature type="domain" description="Zn(2)-C6 fungal-type" evidence="7">
    <location>
        <begin position="105"/>
        <end position="133"/>
    </location>
</feature>
<dbReference type="PANTHER" id="PTHR36206">
    <property type="entry name" value="ASPERCRYPTIN BIOSYNTHESIS CLUSTER-SPECIFIC TRANSCRIPTION REGULATOR ATNN-RELATED"/>
    <property type="match status" value="1"/>
</dbReference>
<keyword evidence="1" id="KW-0479">Metal-binding</keyword>
<evidence type="ECO:0000256" key="4">
    <source>
        <dbReference type="ARBA" id="ARBA00023125"/>
    </source>
</evidence>
<dbReference type="PROSITE" id="PS50048">
    <property type="entry name" value="ZN2_CY6_FUNGAL_2"/>
    <property type="match status" value="1"/>
</dbReference>
<evidence type="ECO:0000256" key="1">
    <source>
        <dbReference type="ARBA" id="ARBA00022723"/>
    </source>
</evidence>
<evidence type="ECO:0000313" key="9">
    <source>
        <dbReference type="Proteomes" id="UP000254937"/>
    </source>
</evidence>
<name>A0A370PQ10_ASPPH</name>
<evidence type="ECO:0000313" key="8">
    <source>
        <dbReference type="EMBL" id="RDK44285.1"/>
    </source>
</evidence>
<dbReference type="AlphaFoldDB" id="A0A370PQ10"/>
<dbReference type="GO" id="GO:0008270">
    <property type="term" value="F:zinc ion binding"/>
    <property type="evidence" value="ECO:0007669"/>
    <property type="project" value="InterPro"/>
</dbReference>
<evidence type="ECO:0000256" key="3">
    <source>
        <dbReference type="ARBA" id="ARBA00023015"/>
    </source>
</evidence>
<evidence type="ECO:0000256" key="6">
    <source>
        <dbReference type="ARBA" id="ARBA00023242"/>
    </source>
</evidence>
<evidence type="ECO:0000256" key="2">
    <source>
        <dbReference type="ARBA" id="ARBA00022833"/>
    </source>
</evidence>
<dbReference type="InterPro" id="IPR036864">
    <property type="entry name" value="Zn2-C6_fun-type_DNA-bd_sf"/>
</dbReference>
<keyword evidence="6" id="KW-0539">Nucleus</keyword>
<keyword evidence="5" id="KW-0804">Transcription</keyword>